<reference evidence="1 2" key="1">
    <citation type="journal article" date="2019" name="Nat. Med.">
        <title>A library of human gut bacterial isolates paired with longitudinal multiomics data enables mechanistic microbiome research.</title>
        <authorList>
            <person name="Poyet M."/>
            <person name="Groussin M."/>
            <person name="Gibbons S.M."/>
            <person name="Avila-Pacheco J."/>
            <person name="Jiang X."/>
            <person name="Kearney S.M."/>
            <person name="Perrotta A.R."/>
            <person name="Berdy B."/>
            <person name="Zhao S."/>
            <person name="Lieberman T.D."/>
            <person name="Swanson P.K."/>
            <person name="Smith M."/>
            <person name="Roesemann S."/>
            <person name="Alexander J.E."/>
            <person name="Rich S.A."/>
            <person name="Livny J."/>
            <person name="Vlamakis H."/>
            <person name="Clish C."/>
            <person name="Bullock K."/>
            <person name="Deik A."/>
            <person name="Scott J."/>
            <person name="Pierce K.A."/>
            <person name="Xavier R.J."/>
            <person name="Alm E.J."/>
        </authorList>
    </citation>
    <scope>NUCLEOTIDE SEQUENCE [LARGE SCALE GENOMIC DNA]</scope>
    <source>
        <strain evidence="1 2">BIOML-A6</strain>
    </source>
</reference>
<sequence length="100" mass="11449">MKNTLFILSLIIWCSCSSEIPFDADRAEDIVATRTANLDEYSFEIYGGALSSYYQYDCRGNLEKVMPAIVSFHRGNNHIIISVRELYLNYPILLLPQLIP</sequence>
<comment type="caution">
    <text evidence="1">The sequence shown here is derived from an EMBL/GenBank/DDBJ whole genome shotgun (WGS) entry which is preliminary data.</text>
</comment>
<accession>A0A108T4Q3</accession>
<gene>
    <name evidence="1" type="ORF">F2Y81_08660</name>
</gene>
<dbReference type="EMBL" id="VVYV01000011">
    <property type="protein sequence ID" value="KAA5420133.1"/>
    <property type="molecule type" value="Genomic_DNA"/>
</dbReference>
<dbReference type="Proteomes" id="UP000448877">
    <property type="component" value="Unassembled WGS sequence"/>
</dbReference>
<protein>
    <submittedName>
        <fullName evidence="1">Uncharacterized protein</fullName>
    </submittedName>
</protein>
<evidence type="ECO:0000313" key="1">
    <source>
        <dbReference type="EMBL" id="KAA5420133.1"/>
    </source>
</evidence>
<dbReference type="PROSITE" id="PS51257">
    <property type="entry name" value="PROKAR_LIPOPROTEIN"/>
    <property type="match status" value="1"/>
</dbReference>
<name>A0A108T4Q3_9BACE</name>
<dbReference type="AlphaFoldDB" id="A0A108T4Q3"/>
<organism evidence="1 2">
    <name type="scientific">Bacteroides cellulosilyticus</name>
    <dbReference type="NCBI Taxonomy" id="246787"/>
    <lineage>
        <taxon>Bacteria</taxon>
        <taxon>Pseudomonadati</taxon>
        <taxon>Bacteroidota</taxon>
        <taxon>Bacteroidia</taxon>
        <taxon>Bacteroidales</taxon>
        <taxon>Bacteroidaceae</taxon>
        <taxon>Bacteroides</taxon>
    </lineage>
</organism>
<evidence type="ECO:0000313" key="2">
    <source>
        <dbReference type="Proteomes" id="UP000448877"/>
    </source>
</evidence>
<proteinExistence type="predicted"/>
<dbReference type="RefSeq" id="WP_007215494.1">
    <property type="nucleotide sequence ID" value="NZ_CABMLT010000021.1"/>
</dbReference>